<protein>
    <submittedName>
        <fullName evidence="2">HAD family hydrolase</fullName>
    </submittedName>
</protein>
<keyword evidence="2" id="KW-0378">Hydrolase</keyword>
<dbReference type="EMBL" id="JAEKNR010000195">
    <property type="protein sequence ID" value="MBJ7600231.1"/>
    <property type="molecule type" value="Genomic_DNA"/>
</dbReference>
<dbReference type="AlphaFoldDB" id="A0A934N984"/>
<dbReference type="InterPro" id="IPR000150">
    <property type="entry name" value="Cof"/>
</dbReference>
<dbReference type="SFLD" id="SFLDG01140">
    <property type="entry name" value="C2.B:_Phosphomannomutase_and_P"/>
    <property type="match status" value="1"/>
</dbReference>
<proteinExistence type="predicted"/>
<dbReference type="Proteomes" id="UP000612893">
    <property type="component" value="Unassembled WGS sequence"/>
</dbReference>
<evidence type="ECO:0000256" key="1">
    <source>
        <dbReference type="SAM" id="MobiDB-lite"/>
    </source>
</evidence>
<reference evidence="2" key="1">
    <citation type="submission" date="2020-10" db="EMBL/GenBank/DDBJ databases">
        <title>Ca. Dormibacterota MAGs.</title>
        <authorList>
            <person name="Montgomery K."/>
        </authorList>
    </citation>
    <scope>NUCLEOTIDE SEQUENCE [LARGE SCALE GENOMIC DNA]</scope>
    <source>
        <strain evidence="2">SC8812_S17_10</strain>
    </source>
</reference>
<dbReference type="Gene3D" id="3.30.1240.10">
    <property type="match status" value="1"/>
</dbReference>
<feature type="compositionally biased region" description="Basic and acidic residues" evidence="1">
    <location>
        <begin position="1"/>
        <end position="11"/>
    </location>
</feature>
<evidence type="ECO:0000313" key="3">
    <source>
        <dbReference type="Proteomes" id="UP000612893"/>
    </source>
</evidence>
<gene>
    <name evidence="2" type="ORF">JF922_19430</name>
</gene>
<comment type="caution">
    <text evidence="2">The sequence shown here is derived from an EMBL/GenBank/DDBJ whole genome shotgun (WGS) entry which is preliminary data.</text>
</comment>
<dbReference type="Pfam" id="PF08282">
    <property type="entry name" value="Hydrolase_3"/>
    <property type="match status" value="1"/>
</dbReference>
<sequence length="295" mass="32143">MRDGGQRPDRRPARRAAAEPAEPGGALALSNRHRLLALDLDGTLISLDLRVDDRDAEALARARAAGMHVVVVTGRPFPGALPWVRRLGLEEPLVCYQGAQVRQPDGEMLLDHGVPHDVAVEVVDFCRQRDLHVQAYRDDRLIVERDRPEAHEYADHAGMEIHVVPDLDTAIGPTTPKLVVVADEKVVEELLAEVRRRWAGRLYAATSLPRYLEMTNPDADKRQALEFLCRRLGVSREEAVAVGDGRNDQPMIEWAGLGYAVEGAPPEVVAAAGGRTIGRPGSGGIAGLVDQLLDG</sequence>
<dbReference type="SUPFAM" id="SSF56784">
    <property type="entry name" value="HAD-like"/>
    <property type="match status" value="1"/>
</dbReference>
<dbReference type="InterPro" id="IPR023214">
    <property type="entry name" value="HAD_sf"/>
</dbReference>
<dbReference type="RefSeq" id="WP_338203981.1">
    <property type="nucleotide sequence ID" value="NZ_JAEKNR010000195.1"/>
</dbReference>
<dbReference type="InterPro" id="IPR006379">
    <property type="entry name" value="HAD-SF_hydro_IIB"/>
</dbReference>
<dbReference type="GO" id="GO:0016791">
    <property type="term" value="F:phosphatase activity"/>
    <property type="evidence" value="ECO:0007669"/>
    <property type="project" value="UniProtKB-ARBA"/>
</dbReference>
<dbReference type="SFLD" id="SFLDS00003">
    <property type="entry name" value="Haloacid_Dehalogenase"/>
    <property type="match status" value="1"/>
</dbReference>
<dbReference type="NCBIfam" id="TIGR01484">
    <property type="entry name" value="HAD-SF-IIB"/>
    <property type="match status" value="1"/>
</dbReference>
<evidence type="ECO:0000313" key="2">
    <source>
        <dbReference type="EMBL" id="MBJ7600231.1"/>
    </source>
</evidence>
<dbReference type="NCBIfam" id="TIGR00099">
    <property type="entry name" value="Cof-subfamily"/>
    <property type="match status" value="1"/>
</dbReference>
<feature type="region of interest" description="Disordered" evidence="1">
    <location>
        <begin position="1"/>
        <end position="24"/>
    </location>
</feature>
<dbReference type="PANTHER" id="PTHR10000:SF8">
    <property type="entry name" value="HAD SUPERFAMILY HYDROLASE-LIKE, TYPE 3"/>
    <property type="match status" value="1"/>
</dbReference>
<organism evidence="2 3">
    <name type="scientific">Candidatus Nephthysia bennettiae</name>
    <dbReference type="NCBI Taxonomy" id="3127016"/>
    <lineage>
        <taxon>Bacteria</taxon>
        <taxon>Bacillati</taxon>
        <taxon>Candidatus Dormiibacterota</taxon>
        <taxon>Candidatus Dormibacteria</taxon>
        <taxon>Candidatus Dormibacterales</taxon>
        <taxon>Candidatus Dormibacteraceae</taxon>
        <taxon>Candidatus Nephthysia</taxon>
    </lineage>
</organism>
<accession>A0A934N984</accession>
<name>A0A934N984_9BACT</name>
<dbReference type="PANTHER" id="PTHR10000">
    <property type="entry name" value="PHOSPHOSERINE PHOSPHATASE"/>
    <property type="match status" value="1"/>
</dbReference>
<keyword evidence="3" id="KW-1185">Reference proteome</keyword>
<dbReference type="InterPro" id="IPR036412">
    <property type="entry name" value="HAD-like_sf"/>
</dbReference>
<dbReference type="Gene3D" id="3.40.50.1000">
    <property type="entry name" value="HAD superfamily/HAD-like"/>
    <property type="match status" value="1"/>
</dbReference>